<evidence type="ECO:0000259" key="1">
    <source>
        <dbReference type="PROSITE" id="PS50943"/>
    </source>
</evidence>
<dbReference type="InterPro" id="IPR010982">
    <property type="entry name" value="Lambda_DNA-bd_dom_sf"/>
</dbReference>
<protein>
    <submittedName>
        <fullName evidence="2">Transcriptional regulator</fullName>
    </submittedName>
</protein>
<dbReference type="Pfam" id="PF01381">
    <property type="entry name" value="HTH_3"/>
    <property type="match status" value="1"/>
</dbReference>
<organism evidence="2 3">
    <name type="scientific">Hoylesella timonensis</name>
    <dbReference type="NCBI Taxonomy" id="386414"/>
    <lineage>
        <taxon>Bacteria</taxon>
        <taxon>Pseudomonadati</taxon>
        <taxon>Bacteroidota</taxon>
        <taxon>Bacteroidia</taxon>
        <taxon>Bacteroidales</taxon>
        <taxon>Prevotellaceae</taxon>
        <taxon>Hoylesella</taxon>
    </lineage>
</organism>
<proteinExistence type="predicted"/>
<dbReference type="SUPFAM" id="SSF47413">
    <property type="entry name" value="lambda repressor-like DNA-binding domains"/>
    <property type="match status" value="1"/>
</dbReference>
<evidence type="ECO:0000313" key="2">
    <source>
        <dbReference type="EMBL" id="PMC11400.1"/>
    </source>
</evidence>
<accession>A0A2N6Q8R2</accession>
<comment type="caution">
    <text evidence="2">The sequence shown here is derived from an EMBL/GenBank/DDBJ whole genome shotgun (WGS) entry which is preliminary data.</text>
</comment>
<dbReference type="Gene3D" id="1.10.260.40">
    <property type="entry name" value="lambda repressor-like DNA-binding domains"/>
    <property type="match status" value="1"/>
</dbReference>
<dbReference type="CDD" id="cd00093">
    <property type="entry name" value="HTH_XRE"/>
    <property type="match status" value="1"/>
</dbReference>
<dbReference type="EMBL" id="PNGI01000001">
    <property type="protein sequence ID" value="PMC11400.1"/>
    <property type="molecule type" value="Genomic_DNA"/>
</dbReference>
<dbReference type="RefSeq" id="WP_102187654.1">
    <property type="nucleotide sequence ID" value="NZ_CALTZV010000003.1"/>
</dbReference>
<reference evidence="2 3" key="1">
    <citation type="submission" date="2017-09" db="EMBL/GenBank/DDBJ databases">
        <title>Bacterial strain isolated from the female urinary microbiota.</title>
        <authorList>
            <person name="Thomas-White K."/>
            <person name="Kumar N."/>
            <person name="Forster S."/>
            <person name="Putonti C."/>
            <person name="Lawley T."/>
            <person name="Wolfe A.J."/>
        </authorList>
    </citation>
    <scope>NUCLEOTIDE SEQUENCE [LARGE SCALE GENOMIC DNA]</scope>
    <source>
        <strain evidence="2 3">UMB0818</strain>
    </source>
</reference>
<sequence>MKNNLKSLDNIKDQYYGAVGTPKRDELERELESLRIGLKIREAREHLNMTQEQLANRIDKKRSFISKVESNGENITLKTLFDVVERGLGGKLNIEVSF</sequence>
<name>A0A2N6Q8R2_9BACT</name>
<evidence type="ECO:0000313" key="3">
    <source>
        <dbReference type="Proteomes" id="UP000235661"/>
    </source>
</evidence>
<dbReference type="PROSITE" id="PS50943">
    <property type="entry name" value="HTH_CROC1"/>
    <property type="match status" value="1"/>
</dbReference>
<dbReference type="STRING" id="1122992.GCA_000455445_01654"/>
<dbReference type="GO" id="GO:0003677">
    <property type="term" value="F:DNA binding"/>
    <property type="evidence" value="ECO:0007669"/>
    <property type="project" value="InterPro"/>
</dbReference>
<dbReference type="AlphaFoldDB" id="A0A2N6Q8R2"/>
<dbReference type="Proteomes" id="UP000235661">
    <property type="component" value="Unassembled WGS sequence"/>
</dbReference>
<dbReference type="SMART" id="SM00530">
    <property type="entry name" value="HTH_XRE"/>
    <property type="match status" value="1"/>
</dbReference>
<gene>
    <name evidence="2" type="ORF">CJ232_01230</name>
</gene>
<dbReference type="InterPro" id="IPR001387">
    <property type="entry name" value="Cro/C1-type_HTH"/>
</dbReference>
<feature type="domain" description="HTH cro/C1-type" evidence="1">
    <location>
        <begin position="40"/>
        <end position="81"/>
    </location>
</feature>